<dbReference type="InterPro" id="IPR019271">
    <property type="entry name" value="DUF2284_metal-binding"/>
</dbReference>
<comment type="caution">
    <text evidence="1">The sequence shown here is derived from an EMBL/GenBank/DDBJ whole genome shotgun (WGS) entry which is preliminary data.</text>
</comment>
<proteinExistence type="predicted"/>
<accession>A0A328PXR1</accession>
<dbReference type="OMA" id="VKSECIT"/>
<sequence>MSNIEYEVKRQRKTLTTKEFYDRFSNFEVVQGYCRGCSRYNTNYSCSPLDIDIQNYIESYDYIDIVITQLFFNKEDYQAIYSPDELNDILNNTFFIEKKKTVDILLDEEKKYVKSECITGPCNYCRSDCKKEYDECIHPEIRRYSLASLGIDSAKILKDLFNIDLILIEGKLPKYLNNVSSILYSK</sequence>
<dbReference type="GeneID" id="25392683"/>
<dbReference type="Pfam" id="PF10050">
    <property type="entry name" value="DUF2284"/>
    <property type="match status" value="1"/>
</dbReference>
<evidence type="ECO:0008006" key="3">
    <source>
        <dbReference type="Google" id="ProtNLM"/>
    </source>
</evidence>
<evidence type="ECO:0000313" key="2">
    <source>
        <dbReference type="Proteomes" id="UP000248557"/>
    </source>
</evidence>
<dbReference type="AlphaFoldDB" id="A0A328PXR1"/>
<gene>
    <name evidence="1" type="ORF">CA615_05835</name>
</gene>
<dbReference type="RefSeq" id="WP_011406752.1">
    <property type="nucleotide sequence ID" value="NZ_CATZNA010000011.1"/>
</dbReference>
<evidence type="ECO:0000313" key="1">
    <source>
        <dbReference type="EMBL" id="RAP02751.1"/>
    </source>
</evidence>
<organism evidence="1 2">
    <name type="scientific">Methanosphaera stadtmanae</name>
    <dbReference type="NCBI Taxonomy" id="2317"/>
    <lineage>
        <taxon>Archaea</taxon>
        <taxon>Methanobacteriati</taxon>
        <taxon>Methanobacteriota</taxon>
        <taxon>Methanomada group</taxon>
        <taxon>Methanobacteria</taxon>
        <taxon>Methanobacteriales</taxon>
        <taxon>Methanobacteriaceae</taxon>
        <taxon>Methanosphaera</taxon>
    </lineage>
</organism>
<dbReference type="Proteomes" id="UP000248557">
    <property type="component" value="Unassembled WGS sequence"/>
</dbReference>
<name>A0A328PXR1_9EURY</name>
<reference evidence="1 2" key="1">
    <citation type="submission" date="2017-05" db="EMBL/GenBank/DDBJ databases">
        <title>Host range expansion of the Methanosphaera genus to humans and monogastric animals involves recent and extensive reduction in genome content.</title>
        <authorList>
            <person name="Hoedt E.C."/>
            <person name="Volmer J.G."/>
            <person name="Parks D.H."/>
            <person name="Rosewarne C.P."/>
            <person name="Denman S.E."/>
            <person name="Mcsweeney C.S."/>
            <person name="O Cuiv P."/>
            <person name="Hugenholtz P."/>
            <person name="Tyson G.W."/>
            <person name="Morrison M."/>
        </authorList>
    </citation>
    <scope>NUCLEOTIDE SEQUENCE [LARGE SCALE GENOMIC DNA]</scope>
    <source>
        <strain evidence="1 2">PA5</strain>
    </source>
</reference>
<protein>
    <recommendedName>
        <fullName evidence="3">Metal-binding protein</fullName>
    </recommendedName>
</protein>
<dbReference type="EMBL" id="NGJK01000077">
    <property type="protein sequence ID" value="RAP02751.1"/>
    <property type="molecule type" value="Genomic_DNA"/>
</dbReference>